<sequence>MSDEEMKLTPEMRQTMAEPDPTVLAIEKLIHAAKGDDKKIEKIVRGYLRNAIFVFQGHMVRRALRDLDLKQDELSDELLAQIAADTGGYMGKFRDWLLICQRRRKSRPLGGAKPGHLIRVLASAGRA</sequence>
<protein>
    <submittedName>
        <fullName evidence="1">Uncharacterized protein</fullName>
    </submittedName>
</protein>
<accession>A0AA86GH93</accession>
<dbReference type="RefSeq" id="WP_067180494.1">
    <property type="nucleotide sequence ID" value="NZ_CP012199.1"/>
</dbReference>
<evidence type="ECO:0000313" key="1">
    <source>
        <dbReference type="EMBL" id="AMG72915.1"/>
    </source>
</evidence>
<dbReference type="Proteomes" id="UP000058599">
    <property type="component" value="Chromosome"/>
</dbReference>
<organism evidence="1 2">
    <name type="scientific">Sphingopyxis granuli</name>
    <dbReference type="NCBI Taxonomy" id="267128"/>
    <lineage>
        <taxon>Bacteria</taxon>
        <taxon>Pseudomonadati</taxon>
        <taxon>Pseudomonadota</taxon>
        <taxon>Alphaproteobacteria</taxon>
        <taxon>Sphingomonadales</taxon>
        <taxon>Sphingomonadaceae</taxon>
        <taxon>Sphingopyxis</taxon>
    </lineage>
</organism>
<dbReference type="KEGG" id="sgi:SGRAN_0519"/>
<dbReference type="AlphaFoldDB" id="A0AA86GH93"/>
<keyword evidence="2" id="KW-1185">Reference proteome</keyword>
<name>A0AA86GH93_9SPHN</name>
<reference evidence="1 2" key="1">
    <citation type="journal article" date="2016" name="BMC Genomics">
        <title>Genomic analysis of the nitrate-respiring Sphingopyxis granuli (formerly Sphingomonas macrogoltabida) strain TFA.</title>
        <authorList>
            <person name="Garcia-Romero I."/>
            <person name="Perez-Pulido A.J."/>
            <person name="Gonzalez-Flores Y.E."/>
            <person name="Reyes-Ramirez F."/>
            <person name="Santero E."/>
            <person name="Floriano B."/>
        </authorList>
    </citation>
    <scope>NUCLEOTIDE SEQUENCE [LARGE SCALE GENOMIC DNA]</scope>
    <source>
        <strain evidence="1 2">TFA</strain>
    </source>
</reference>
<dbReference type="EMBL" id="CP012199">
    <property type="protein sequence ID" value="AMG72915.1"/>
    <property type="molecule type" value="Genomic_DNA"/>
</dbReference>
<evidence type="ECO:0000313" key="2">
    <source>
        <dbReference type="Proteomes" id="UP000058599"/>
    </source>
</evidence>
<gene>
    <name evidence="1" type="ORF">SGRAN_0519</name>
</gene>
<proteinExistence type="predicted"/>